<keyword evidence="3" id="KW-1185">Reference proteome</keyword>
<sequence>MCHNYDISPLGKRKRGKPATTKRRALGKERERIGWKTWGQAEATVTEQDGRWKLRANNAPHARHVMDRSTVRWTINTGTVRRDSIRPSFASSSVPHNQESRRSD</sequence>
<name>A0AAE0XZB2_9GAST</name>
<gene>
    <name evidence="2" type="ORF">RRG08_008642</name>
</gene>
<evidence type="ECO:0000313" key="2">
    <source>
        <dbReference type="EMBL" id="KAK3726262.1"/>
    </source>
</evidence>
<accession>A0AAE0XZB2</accession>
<proteinExistence type="predicted"/>
<evidence type="ECO:0000256" key="1">
    <source>
        <dbReference type="SAM" id="MobiDB-lite"/>
    </source>
</evidence>
<dbReference type="Proteomes" id="UP001283361">
    <property type="component" value="Unassembled WGS sequence"/>
</dbReference>
<evidence type="ECO:0000313" key="3">
    <source>
        <dbReference type="Proteomes" id="UP001283361"/>
    </source>
</evidence>
<dbReference type="AlphaFoldDB" id="A0AAE0XZB2"/>
<reference evidence="2" key="1">
    <citation type="journal article" date="2023" name="G3 (Bethesda)">
        <title>A reference genome for the long-term kleptoplast-retaining sea slug Elysia crispata morphotype clarki.</title>
        <authorList>
            <person name="Eastman K.E."/>
            <person name="Pendleton A.L."/>
            <person name="Shaikh M.A."/>
            <person name="Suttiyut T."/>
            <person name="Ogas R."/>
            <person name="Tomko P."/>
            <person name="Gavelis G."/>
            <person name="Widhalm J.R."/>
            <person name="Wisecaver J.H."/>
        </authorList>
    </citation>
    <scope>NUCLEOTIDE SEQUENCE</scope>
    <source>
        <strain evidence="2">ECLA1</strain>
    </source>
</reference>
<comment type="caution">
    <text evidence="2">The sequence shown here is derived from an EMBL/GenBank/DDBJ whole genome shotgun (WGS) entry which is preliminary data.</text>
</comment>
<protein>
    <submittedName>
        <fullName evidence="2">Uncharacterized protein</fullName>
    </submittedName>
</protein>
<organism evidence="2 3">
    <name type="scientific">Elysia crispata</name>
    <name type="common">lettuce slug</name>
    <dbReference type="NCBI Taxonomy" id="231223"/>
    <lineage>
        <taxon>Eukaryota</taxon>
        <taxon>Metazoa</taxon>
        <taxon>Spiralia</taxon>
        <taxon>Lophotrochozoa</taxon>
        <taxon>Mollusca</taxon>
        <taxon>Gastropoda</taxon>
        <taxon>Heterobranchia</taxon>
        <taxon>Euthyneura</taxon>
        <taxon>Panpulmonata</taxon>
        <taxon>Sacoglossa</taxon>
        <taxon>Placobranchoidea</taxon>
        <taxon>Plakobranchidae</taxon>
        <taxon>Elysia</taxon>
    </lineage>
</organism>
<feature type="compositionally biased region" description="Basic residues" evidence="1">
    <location>
        <begin position="11"/>
        <end position="25"/>
    </location>
</feature>
<feature type="region of interest" description="Disordered" evidence="1">
    <location>
        <begin position="82"/>
        <end position="104"/>
    </location>
</feature>
<dbReference type="EMBL" id="JAWDGP010007314">
    <property type="protein sequence ID" value="KAK3726262.1"/>
    <property type="molecule type" value="Genomic_DNA"/>
</dbReference>
<feature type="region of interest" description="Disordered" evidence="1">
    <location>
        <begin position="1"/>
        <end position="28"/>
    </location>
</feature>